<feature type="disulfide bond" evidence="3">
    <location>
        <begin position="421"/>
        <end position="439"/>
    </location>
</feature>
<gene>
    <name evidence="7" type="primary">CSON015402</name>
</gene>
<dbReference type="InterPro" id="IPR023796">
    <property type="entry name" value="Serpin_dom"/>
</dbReference>
<evidence type="ECO:0000256" key="4">
    <source>
        <dbReference type="PROSITE-ProRule" id="PRU00302"/>
    </source>
</evidence>
<feature type="disulfide bond" evidence="3">
    <location>
        <begin position="414"/>
        <end position="426"/>
    </location>
</feature>
<dbReference type="Gene3D" id="2.30.39.10">
    <property type="entry name" value="Alpha-1-antitrypsin, domain 1"/>
    <property type="match status" value="1"/>
</dbReference>
<dbReference type="InterPro" id="IPR043504">
    <property type="entry name" value="Peptidase_S1_PA_chymotrypsin"/>
</dbReference>
<dbReference type="Gene3D" id="4.10.400.10">
    <property type="entry name" value="Low-density Lipoprotein Receptor"/>
    <property type="match status" value="1"/>
</dbReference>
<evidence type="ECO:0000259" key="6">
    <source>
        <dbReference type="PROSITE" id="PS50923"/>
    </source>
</evidence>
<dbReference type="InterPro" id="IPR001314">
    <property type="entry name" value="Peptidase_S1A"/>
</dbReference>
<feature type="disulfide bond" evidence="3">
    <location>
        <begin position="433"/>
        <end position="448"/>
    </location>
</feature>
<feature type="domain" description="Sushi" evidence="6">
    <location>
        <begin position="78"/>
        <end position="144"/>
    </location>
</feature>
<dbReference type="Gene3D" id="2.40.10.10">
    <property type="entry name" value="Trypsin-like serine proteases"/>
    <property type="match status" value="1"/>
</dbReference>
<protein>
    <submittedName>
        <fullName evidence="7">CSON015402 protein</fullName>
    </submittedName>
</protein>
<dbReference type="EMBL" id="UFQS01000978">
    <property type="protein sequence ID" value="SSX08145.1"/>
    <property type="molecule type" value="Genomic_DNA"/>
</dbReference>
<dbReference type="PANTHER" id="PTHR24252:SF7">
    <property type="entry name" value="HYALIN"/>
    <property type="match status" value="1"/>
</dbReference>
<dbReference type="VEuPathDB" id="VectorBase:CSON015402"/>
<feature type="domain" description="Peptidase S1" evidence="5">
    <location>
        <begin position="155"/>
        <end position="410"/>
    </location>
</feature>
<comment type="similarity">
    <text evidence="2">Belongs to the peptidase S1 family. CLIP subfamily.</text>
</comment>
<keyword evidence="4" id="KW-0768">Sushi</keyword>
<evidence type="ECO:0000313" key="7">
    <source>
        <dbReference type="EMBL" id="SSX08145.1"/>
    </source>
</evidence>
<dbReference type="CDD" id="cd00112">
    <property type="entry name" value="LDLa"/>
    <property type="match status" value="1"/>
</dbReference>
<dbReference type="CDD" id="cd00033">
    <property type="entry name" value="CCP"/>
    <property type="match status" value="1"/>
</dbReference>
<dbReference type="SUPFAM" id="SSF57535">
    <property type="entry name" value="Complement control module/SCR domain"/>
    <property type="match status" value="1"/>
</dbReference>
<sequence length="789" mass="90246">MYLVVIIHVIYSTGDCDTNQILKVRNSNLKFLNILRTKKVYQVRKSDRSIRNGKNVYFYCSNYTIIYPPGSRSTCKGTSCPEPVYDASTTEITCDGYDCAGRQITNTELEITCRTGFVPDKRTSDKITCLQSGFWDSPLYSCTTKKEKPHETGFIFNGKTARELDAPWHVAIYEDKNGYEAICGGSLIGPRLVGTARHCFKNAKPKFDKKKYKAVIGSLTRDYDLNEGTHFSIINYLRDDERRDLAVANDFAIAVLDRPVDEKYGVFLLLPEKPNVFLRRRGQLAGFGLTENQKTAPRLLITNLTIEVCKKLRDPQCLPSKKNLCDKHPGRAVFCSKDTNSNSAACIGDSGGGLVVKDANQLYLSGVVSGTYNSESCEYRENVIFSDAGAYNDLYRDAQRYLNSLKQSLPRKSCPASDFPCKNSKCIPFEKVCDGSSDCDDDESSDQCKFRATHHMLITGLSILKFIGNQAELIDDKFPNWAVSSAALWNIFNFYHIATDPVITLNLERDFGVVTDSSVNNLFRQKILNEHIKSSISYTGEEALPQNVKRYFKSIISKRRFDDWFYSATDDRISNYFHFEYNINFPYEAQEIATSYGSTDMICTNLNYKLFKWEKFAYVVDVKLFNKTHLMMIMPGIDEPLDNVIDALKVWSLKDLQKFLSPDSNYDGVCFPRFKVHIEMDHSPILFKMGYDYLFTPERLNLVKLGIDDVRIETTIKTFVKIWDAENDYDDPTFPYPNDVEDHFKVENPFIFILYDFQTNIPWTVGKINNPNLRNVFVNSEAENYPIFP</sequence>
<evidence type="ECO:0000259" key="5">
    <source>
        <dbReference type="PROSITE" id="PS50240"/>
    </source>
</evidence>
<proteinExistence type="inferred from homology"/>
<evidence type="ECO:0000313" key="8">
    <source>
        <dbReference type="EMBL" id="SSX28263.1"/>
    </source>
</evidence>
<dbReference type="PANTHER" id="PTHR24252">
    <property type="entry name" value="ACROSIN-RELATED"/>
    <property type="match status" value="1"/>
</dbReference>
<comment type="caution">
    <text evidence="4">Lacks conserved residue(s) required for the propagation of feature annotation.</text>
</comment>
<dbReference type="PROSITE" id="PS50240">
    <property type="entry name" value="TRYPSIN_DOM"/>
    <property type="match status" value="1"/>
</dbReference>
<dbReference type="InterPro" id="IPR009003">
    <property type="entry name" value="Peptidase_S1_PA"/>
</dbReference>
<dbReference type="SMART" id="SM00020">
    <property type="entry name" value="Tryp_SPc"/>
    <property type="match status" value="1"/>
</dbReference>
<dbReference type="InterPro" id="IPR036186">
    <property type="entry name" value="Serpin_sf"/>
</dbReference>
<dbReference type="SMART" id="SM00192">
    <property type="entry name" value="LDLa"/>
    <property type="match status" value="1"/>
</dbReference>
<evidence type="ECO:0000256" key="1">
    <source>
        <dbReference type="ARBA" id="ARBA00023157"/>
    </source>
</evidence>
<dbReference type="AlphaFoldDB" id="A0A336KWG6"/>
<evidence type="ECO:0000256" key="2">
    <source>
        <dbReference type="ARBA" id="ARBA00024195"/>
    </source>
</evidence>
<accession>A0A336KWG6</accession>
<dbReference type="PRINTS" id="PR00722">
    <property type="entry name" value="CHYMOTRYPSIN"/>
</dbReference>
<name>A0A336KWG6_CULSO</name>
<dbReference type="InterPro" id="IPR000436">
    <property type="entry name" value="Sushi_SCR_CCP_dom"/>
</dbReference>
<dbReference type="InterPro" id="IPR002172">
    <property type="entry name" value="LDrepeatLR_classA_rpt"/>
</dbReference>
<dbReference type="PROSITE" id="PS50923">
    <property type="entry name" value="SUSHI"/>
    <property type="match status" value="1"/>
</dbReference>
<dbReference type="EMBL" id="UFQT01000978">
    <property type="protein sequence ID" value="SSX28263.1"/>
    <property type="molecule type" value="Genomic_DNA"/>
</dbReference>
<reference evidence="7" key="1">
    <citation type="submission" date="2018-04" db="EMBL/GenBank/DDBJ databases">
        <authorList>
            <person name="Go L.Y."/>
            <person name="Mitchell J.A."/>
        </authorList>
    </citation>
    <scope>NUCLEOTIDE SEQUENCE</scope>
    <source>
        <tissue evidence="7">Whole organism</tissue>
    </source>
</reference>
<dbReference type="Pfam" id="PF00089">
    <property type="entry name" value="Trypsin"/>
    <property type="match status" value="1"/>
</dbReference>
<dbReference type="SUPFAM" id="SSF56574">
    <property type="entry name" value="Serpins"/>
    <property type="match status" value="1"/>
</dbReference>
<dbReference type="Pfam" id="PF00079">
    <property type="entry name" value="Serpin"/>
    <property type="match status" value="1"/>
</dbReference>
<keyword evidence="1 3" id="KW-1015">Disulfide bond</keyword>
<dbReference type="InterPro" id="IPR001254">
    <property type="entry name" value="Trypsin_dom"/>
</dbReference>
<dbReference type="InterPro" id="IPR035976">
    <property type="entry name" value="Sushi/SCR/CCP_sf"/>
</dbReference>
<reference evidence="8" key="2">
    <citation type="submission" date="2018-07" db="EMBL/GenBank/DDBJ databases">
        <authorList>
            <person name="Quirk P.G."/>
            <person name="Krulwich T.A."/>
        </authorList>
    </citation>
    <scope>NUCLEOTIDE SEQUENCE</scope>
</reference>
<evidence type="ECO:0000256" key="3">
    <source>
        <dbReference type="PROSITE-ProRule" id="PRU00124"/>
    </source>
</evidence>
<dbReference type="GO" id="GO:0004252">
    <property type="term" value="F:serine-type endopeptidase activity"/>
    <property type="evidence" value="ECO:0007669"/>
    <property type="project" value="InterPro"/>
</dbReference>
<dbReference type="GO" id="GO:0006508">
    <property type="term" value="P:proteolysis"/>
    <property type="evidence" value="ECO:0007669"/>
    <property type="project" value="InterPro"/>
</dbReference>
<dbReference type="PROSITE" id="PS50068">
    <property type="entry name" value="LDLRA_2"/>
    <property type="match status" value="1"/>
</dbReference>
<organism evidence="7">
    <name type="scientific">Culicoides sonorensis</name>
    <name type="common">Biting midge</name>
    <dbReference type="NCBI Taxonomy" id="179676"/>
    <lineage>
        <taxon>Eukaryota</taxon>
        <taxon>Metazoa</taxon>
        <taxon>Ecdysozoa</taxon>
        <taxon>Arthropoda</taxon>
        <taxon>Hexapoda</taxon>
        <taxon>Insecta</taxon>
        <taxon>Pterygota</taxon>
        <taxon>Neoptera</taxon>
        <taxon>Endopterygota</taxon>
        <taxon>Diptera</taxon>
        <taxon>Nematocera</taxon>
        <taxon>Chironomoidea</taxon>
        <taxon>Ceratopogonidae</taxon>
        <taxon>Ceratopogoninae</taxon>
        <taxon>Culicoides</taxon>
        <taxon>Monoculicoides</taxon>
    </lineage>
</organism>
<dbReference type="SUPFAM" id="SSF50494">
    <property type="entry name" value="Trypsin-like serine proteases"/>
    <property type="match status" value="1"/>
</dbReference>
<dbReference type="InterPro" id="IPR042185">
    <property type="entry name" value="Serpin_sf_2"/>
</dbReference>
<dbReference type="InterPro" id="IPR036055">
    <property type="entry name" value="LDL_receptor-like_sf"/>
</dbReference>
<dbReference type="SUPFAM" id="SSF57424">
    <property type="entry name" value="LDL receptor-like module"/>
    <property type="match status" value="1"/>
</dbReference>